<evidence type="ECO:0000313" key="2">
    <source>
        <dbReference type="EMBL" id="GAO51022.1"/>
    </source>
</evidence>
<dbReference type="Proteomes" id="UP000033140">
    <property type="component" value="Unassembled WGS sequence"/>
</dbReference>
<accession>A0A0E9NMB9</accession>
<feature type="compositionally biased region" description="Polar residues" evidence="1">
    <location>
        <begin position="165"/>
        <end position="180"/>
    </location>
</feature>
<name>A0A0E9NMB9_SAICN</name>
<dbReference type="AlphaFoldDB" id="A0A0E9NMB9"/>
<reference evidence="2 3" key="2">
    <citation type="journal article" date="2014" name="J. Gen. Appl. Microbiol.">
        <title>The early diverging ascomycetous budding yeast Saitoella complicata has three histone deacetylases belonging to the Clr6, Hos2, and Rpd3 lineages.</title>
        <authorList>
            <person name="Nishida H."/>
            <person name="Matsumoto T."/>
            <person name="Kondo S."/>
            <person name="Hamamoto M."/>
            <person name="Yoshikawa H."/>
        </authorList>
    </citation>
    <scope>NUCLEOTIDE SEQUENCE [LARGE SCALE GENOMIC DNA]</scope>
    <source>
        <strain evidence="2 3">NRRL Y-17804</strain>
    </source>
</reference>
<proteinExistence type="predicted"/>
<feature type="region of interest" description="Disordered" evidence="1">
    <location>
        <begin position="165"/>
        <end position="193"/>
    </location>
</feature>
<evidence type="ECO:0000313" key="3">
    <source>
        <dbReference type="Proteomes" id="UP000033140"/>
    </source>
</evidence>
<comment type="caution">
    <text evidence="2">The sequence shown here is derived from an EMBL/GenBank/DDBJ whole genome shotgun (WGS) entry which is preliminary data.</text>
</comment>
<keyword evidence="3" id="KW-1185">Reference proteome</keyword>
<protein>
    <submittedName>
        <fullName evidence="2">Uncharacterized protein</fullName>
    </submittedName>
</protein>
<reference evidence="2 3" key="1">
    <citation type="journal article" date="2011" name="J. Gen. Appl. Microbiol.">
        <title>Draft genome sequencing of the enigmatic yeast Saitoella complicata.</title>
        <authorList>
            <person name="Nishida H."/>
            <person name="Hamamoto M."/>
            <person name="Sugiyama J."/>
        </authorList>
    </citation>
    <scope>NUCLEOTIDE SEQUENCE [LARGE SCALE GENOMIC DNA]</scope>
    <source>
        <strain evidence="2 3">NRRL Y-17804</strain>
    </source>
</reference>
<sequence length="299" mass="32848">MTVMSIRYVYAFVYYHLSAYLGPSTRTIKISACFVSTFDRGVSELSFDAWASNVIVGYIPRAGLTLLSITYSGLKRCLAAPHRRSVRGSPSRRRAFDLSLRVLSTFCFGITWRCNVDLLFVTKQTAIDDQHHQLQSQLRTRNRHTLHSYRITNTMSAPIRDLFSHLTSPNTASAPKQTSTPLAPAPPPPQEPTVRFAFTTETVQAHPGYPWAVPPYAGKTPAGVNNMQAPSRNGGKTWDSDTESNANSGLQSGVAGQRGSTGGFGEQGKRIAIKGQKVAPKLEKRALSTWASEKFKIVA</sequence>
<feature type="region of interest" description="Disordered" evidence="1">
    <location>
        <begin position="222"/>
        <end position="267"/>
    </location>
</feature>
<evidence type="ECO:0000256" key="1">
    <source>
        <dbReference type="SAM" id="MobiDB-lite"/>
    </source>
</evidence>
<reference evidence="2 3" key="3">
    <citation type="journal article" date="2015" name="Genome Announc.">
        <title>Draft Genome Sequence of the Archiascomycetous Yeast Saitoella complicata.</title>
        <authorList>
            <person name="Yamauchi K."/>
            <person name="Kondo S."/>
            <person name="Hamamoto M."/>
            <person name="Takahashi Y."/>
            <person name="Ogura Y."/>
            <person name="Hayashi T."/>
            <person name="Nishida H."/>
        </authorList>
    </citation>
    <scope>NUCLEOTIDE SEQUENCE [LARGE SCALE GENOMIC DNA]</scope>
    <source>
        <strain evidence="2 3">NRRL Y-17804</strain>
    </source>
</reference>
<organism evidence="2 3">
    <name type="scientific">Saitoella complicata (strain BCRC 22490 / CBS 7301 / JCM 7358 / NBRC 10748 / NRRL Y-17804)</name>
    <dbReference type="NCBI Taxonomy" id="698492"/>
    <lineage>
        <taxon>Eukaryota</taxon>
        <taxon>Fungi</taxon>
        <taxon>Dikarya</taxon>
        <taxon>Ascomycota</taxon>
        <taxon>Taphrinomycotina</taxon>
        <taxon>Taphrinomycotina incertae sedis</taxon>
        <taxon>Saitoella</taxon>
    </lineage>
</organism>
<dbReference type="EMBL" id="BACD03000040">
    <property type="protein sequence ID" value="GAO51022.1"/>
    <property type="molecule type" value="Genomic_DNA"/>
</dbReference>
<gene>
    <name evidence="2" type="ORF">G7K_5134-t1</name>
</gene>